<evidence type="ECO:0000256" key="3">
    <source>
        <dbReference type="ARBA" id="ARBA00022882"/>
    </source>
</evidence>
<feature type="region of interest" description="Disordered" evidence="8">
    <location>
        <begin position="273"/>
        <end position="295"/>
    </location>
</feature>
<accession>A0ABP1AUB3</accession>
<feature type="compositionally biased region" description="Polar residues" evidence="8">
    <location>
        <begin position="370"/>
        <end position="384"/>
    </location>
</feature>
<keyword evidence="7 9" id="KW-0812">Transmembrane</keyword>
<keyword evidence="4 7" id="KW-0630">Potassium</keyword>
<dbReference type="Gene3D" id="2.60.40.1400">
    <property type="entry name" value="G protein-activated inward rectifier potassium channel 1"/>
    <property type="match status" value="1"/>
</dbReference>
<reference evidence="10" key="1">
    <citation type="submission" date="2024-03" db="EMBL/GenBank/DDBJ databases">
        <authorList>
            <consortium name="ELIXIR-Norway"/>
            <consortium name="Elixir Norway"/>
        </authorList>
    </citation>
    <scope>NUCLEOTIDE SEQUENCE</scope>
</reference>
<dbReference type="Proteomes" id="UP001497522">
    <property type="component" value="Chromosome 16"/>
</dbReference>
<feature type="compositionally biased region" description="Basic residues" evidence="8">
    <location>
        <begin position="67"/>
        <end position="83"/>
    </location>
</feature>
<evidence type="ECO:0000256" key="4">
    <source>
        <dbReference type="ARBA" id="ARBA00022958"/>
    </source>
</evidence>
<proteinExistence type="inferred from homology"/>
<evidence type="ECO:0000256" key="5">
    <source>
        <dbReference type="ARBA" id="ARBA00023065"/>
    </source>
</evidence>
<keyword evidence="1 7" id="KW-0813">Transport</keyword>
<dbReference type="InterPro" id="IPR014756">
    <property type="entry name" value="Ig_E-set"/>
</dbReference>
<dbReference type="InterPro" id="IPR013518">
    <property type="entry name" value="K_chnl_inward-rec_Kir_cyto"/>
</dbReference>
<organism evidence="10 11">
    <name type="scientific">Sphagnum jensenii</name>
    <dbReference type="NCBI Taxonomy" id="128206"/>
    <lineage>
        <taxon>Eukaryota</taxon>
        <taxon>Viridiplantae</taxon>
        <taxon>Streptophyta</taxon>
        <taxon>Embryophyta</taxon>
        <taxon>Bryophyta</taxon>
        <taxon>Sphagnophytina</taxon>
        <taxon>Sphagnopsida</taxon>
        <taxon>Sphagnales</taxon>
        <taxon>Sphagnaceae</taxon>
        <taxon>Sphagnum</taxon>
    </lineage>
</organism>
<dbReference type="PANTHER" id="PTHR11767:SF114">
    <property type="entry name" value="INWARD RECTIFIER POTASSIUM CHANNEL C-TERMINAL DOMAIN-CONTAINING PROTEIN"/>
    <property type="match status" value="1"/>
</dbReference>
<gene>
    <name evidence="10" type="ORF">CSSPJE1EN2_LOCUS9078</name>
</gene>
<keyword evidence="3 7" id="KW-0851">Voltage-gated channel</keyword>
<evidence type="ECO:0000256" key="9">
    <source>
        <dbReference type="SAM" id="Phobius"/>
    </source>
</evidence>
<evidence type="ECO:0000313" key="10">
    <source>
        <dbReference type="EMBL" id="CAK9866083.1"/>
    </source>
</evidence>
<evidence type="ECO:0000256" key="6">
    <source>
        <dbReference type="ARBA" id="ARBA00023303"/>
    </source>
</evidence>
<comment type="subcellular location">
    <subcellularLocation>
        <location evidence="7">Membrane</location>
        <topology evidence="7">Multi-pass membrane protein</topology>
    </subcellularLocation>
</comment>
<dbReference type="InterPro" id="IPR016449">
    <property type="entry name" value="K_chnl_inward-rec_Kir"/>
</dbReference>
<protein>
    <recommendedName>
        <fullName evidence="12">Inward rectifier potassium channel C-terminal domain-containing protein</fullName>
    </recommendedName>
</protein>
<evidence type="ECO:0000256" key="7">
    <source>
        <dbReference type="RuleBase" id="RU003822"/>
    </source>
</evidence>
<evidence type="ECO:0000256" key="1">
    <source>
        <dbReference type="ARBA" id="ARBA00022448"/>
    </source>
</evidence>
<comment type="similarity">
    <text evidence="7">Belongs to the inward rectifier-type potassium channel (TC 1.A.2.1) family.</text>
</comment>
<keyword evidence="9" id="KW-1133">Transmembrane helix</keyword>
<dbReference type="SUPFAM" id="SSF81296">
    <property type="entry name" value="E set domains"/>
    <property type="match status" value="1"/>
</dbReference>
<keyword evidence="5 7" id="KW-0406">Ion transport</keyword>
<feature type="region of interest" description="Disordered" evidence="8">
    <location>
        <begin position="65"/>
        <end position="121"/>
    </location>
</feature>
<evidence type="ECO:0000256" key="2">
    <source>
        <dbReference type="ARBA" id="ARBA00022538"/>
    </source>
</evidence>
<evidence type="ECO:0000313" key="11">
    <source>
        <dbReference type="Proteomes" id="UP001497522"/>
    </source>
</evidence>
<feature type="compositionally biased region" description="Polar residues" evidence="8">
    <location>
        <begin position="273"/>
        <end position="288"/>
    </location>
</feature>
<evidence type="ECO:0000256" key="8">
    <source>
        <dbReference type="SAM" id="MobiDB-lite"/>
    </source>
</evidence>
<dbReference type="PANTHER" id="PTHR11767">
    <property type="entry name" value="INWARD RECTIFIER POTASSIUM CHANNEL"/>
    <property type="match status" value="1"/>
</dbReference>
<sequence>MASMSLMLAKSNFVVQPGRERRSFVTEIRSSNPVEEWRLLLMPAGRGGRREGVVVRAGLGAFSSAVQRRRSRKGGRRRKKRQGSQRQDVDPHSISNEDGLGKLPDNNNGTSLRDTHDDDAEHIYNSDNETEESRLDHIHSDGTELSQHNQGKESEGSILQELEEKVIPGQQSAGSNLNSIRLDAIQRESHSQFVENLTVSATMQQFLGTTNLSQLQQKTVSSGMVQEQFSGLILAETSEILDPHVFIHSVNAASWYSSIQQVENHPQTVTGQLVADQSPSSNGSTGYKSDSEEVGDQVTLGAASSKKVPMRKTKGDDVKMDQLMVRKTSGEAEQLADVEVLLDISVVDAKVSEPEVFENGGHCMEASTAGVNHSNGDTKPNSSLGKVDKSGLASNSGLLEHARPKQTNECISLQPSVLQTVQDDIRGVDTTDVGVLAEDAKASCTMSDDLLANSSLSRSLFLKVATVLPKQVLEELPSKLTELPVKLMKEFPAKVAELQLRVIKELPAKVAELPVIVKDLPPAVVEDSSQVEVIEPVVETLPDVVVEQVGQLVEQVGATGTLASEPETLNVSQVTESVTLPVAEVTDSVTSTVSNVQDTVKSTVADATDSVTSTAAEFAESETSATGQVLESGSPAADQVSSTASWQTHDGFTNSAGNLPSFLTSDAPEFRGLQGVQNVHILQEDLGLLATIYDFYIFMLKRPLPQFALGMFAAPILLSVLFTGLYLLDFQGLSLDETARGVLESAPGDDTSGVLTMPWTLFRLFMFSLSLSTGLEPELVPVSPYTLVVANINALFAQLLFVFLSGAVFARLSQPSHPVRSSKVALMCPAFTQPKENGDASAKIVLMARFVLVGPQPCELVDVKVDLTYKYNTVTRTGSFFRARRSLKLVRSEVAHLTYGMLVRHIIDETSPLYNRTLEMLHREDAVFTLSVIGLERTSMQCVFHLQHYCVSDADVIWDAEFEDMVLINPKKERIYDHSKLSWWRAV</sequence>
<evidence type="ECO:0008006" key="12">
    <source>
        <dbReference type="Google" id="ProtNLM"/>
    </source>
</evidence>
<name>A0ABP1AUB3_9BRYO</name>
<dbReference type="EMBL" id="OZ023717">
    <property type="protein sequence ID" value="CAK9866083.1"/>
    <property type="molecule type" value="Genomic_DNA"/>
</dbReference>
<keyword evidence="6 7" id="KW-0407">Ion channel</keyword>
<feature type="transmembrane region" description="Helical" evidence="9">
    <location>
        <begin position="707"/>
        <end position="728"/>
    </location>
</feature>
<keyword evidence="11" id="KW-1185">Reference proteome</keyword>
<keyword evidence="9" id="KW-0472">Membrane</keyword>
<feature type="region of interest" description="Disordered" evidence="8">
    <location>
        <begin position="370"/>
        <end position="390"/>
    </location>
</feature>
<keyword evidence="2 7" id="KW-0633">Potassium transport</keyword>
<feature type="transmembrane region" description="Helical" evidence="9">
    <location>
        <begin position="785"/>
        <end position="810"/>
    </location>
</feature>